<dbReference type="AlphaFoldDB" id="A0A940MJH4"/>
<keyword evidence="2" id="KW-0255">Endonuclease</keyword>
<protein>
    <submittedName>
        <fullName evidence="2">Uma2 family endonuclease</fullName>
    </submittedName>
</protein>
<organism evidence="2 3">
    <name type="scientific">Streptomyces montanisoli</name>
    <dbReference type="NCBI Taxonomy" id="2798581"/>
    <lineage>
        <taxon>Bacteria</taxon>
        <taxon>Bacillati</taxon>
        <taxon>Actinomycetota</taxon>
        <taxon>Actinomycetes</taxon>
        <taxon>Kitasatosporales</taxon>
        <taxon>Streptomycetaceae</taxon>
        <taxon>Streptomyces</taxon>
    </lineage>
</organism>
<keyword evidence="2" id="KW-0378">Hydrolase</keyword>
<feature type="domain" description="Putative restriction endonuclease" evidence="1">
    <location>
        <begin position="19"/>
        <end position="175"/>
    </location>
</feature>
<evidence type="ECO:0000313" key="3">
    <source>
        <dbReference type="Proteomes" id="UP000670475"/>
    </source>
</evidence>
<dbReference type="Gene3D" id="3.90.1570.10">
    <property type="entry name" value="tt1808, chain A"/>
    <property type="match status" value="1"/>
</dbReference>
<proteinExistence type="predicted"/>
<keyword evidence="2" id="KW-0540">Nuclease</keyword>
<dbReference type="EMBL" id="JAGIQL010000258">
    <property type="protein sequence ID" value="MBP0461953.1"/>
    <property type="molecule type" value="Genomic_DNA"/>
</dbReference>
<dbReference type="Pfam" id="PF05685">
    <property type="entry name" value="Uma2"/>
    <property type="match status" value="1"/>
</dbReference>
<dbReference type="InterPro" id="IPR008538">
    <property type="entry name" value="Uma2"/>
</dbReference>
<dbReference type="InterPro" id="IPR011335">
    <property type="entry name" value="Restrct_endonuc-II-like"/>
</dbReference>
<dbReference type="GO" id="GO:0004519">
    <property type="term" value="F:endonuclease activity"/>
    <property type="evidence" value="ECO:0007669"/>
    <property type="project" value="UniProtKB-KW"/>
</dbReference>
<dbReference type="CDD" id="cd06260">
    <property type="entry name" value="DUF820-like"/>
    <property type="match status" value="1"/>
</dbReference>
<accession>A0A940MJH4</accession>
<dbReference type="RefSeq" id="WP_209345681.1">
    <property type="nucleotide sequence ID" value="NZ_JAGIQL010000258.1"/>
</dbReference>
<reference evidence="2" key="1">
    <citation type="submission" date="2021-03" db="EMBL/GenBank/DDBJ databases">
        <title>Whole genome sequence of Streptomyces bomunensis MMS17-BM035.</title>
        <authorList>
            <person name="Lee J.H."/>
        </authorList>
    </citation>
    <scope>NUCLEOTIDE SEQUENCE</scope>
    <source>
        <strain evidence="2">MMS17-BM035</strain>
    </source>
</reference>
<sequence>MSANAAETSGCNLPEILSWEELQQLPDDIAEGIELWHGRVVWNRRGPLEHQQFAVRVRNAIEADARRAMREETSGEERRCWQVGVETNVFFAPDRSSFLTPDFLVRRCLPRGADTFATDTLLVGEVLSGSDTPKRRQWKMDRYAEAAIPWYWEVELDSGRTWDITSVRAYELVTIDSTGLAVKPLRPSVYVPVGEWEPDGTGIEFPEPFALGIAWEDLAF</sequence>
<dbReference type="Proteomes" id="UP000670475">
    <property type="component" value="Unassembled WGS sequence"/>
</dbReference>
<gene>
    <name evidence="2" type="ORF">JFN87_31530</name>
</gene>
<keyword evidence="3" id="KW-1185">Reference proteome</keyword>
<dbReference type="SUPFAM" id="SSF52980">
    <property type="entry name" value="Restriction endonuclease-like"/>
    <property type="match status" value="1"/>
</dbReference>
<dbReference type="InterPro" id="IPR012296">
    <property type="entry name" value="Nuclease_put_TT1808"/>
</dbReference>
<name>A0A940MJH4_9ACTN</name>
<comment type="caution">
    <text evidence="2">The sequence shown here is derived from an EMBL/GenBank/DDBJ whole genome shotgun (WGS) entry which is preliminary data.</text>
</comment>
<evidence type="ECO:0000313" key="2">
    <source>
        <dbReference type="EMBL" id="MBP0461953.1"/>
    </source>
</evidence>
<evidence type="ECO:0000259" key="1">
    <source>
        <dbReference type="Pfam" id="PF05685"/>
    </source>
</evidence>